<evidence type="ECO:0000259" key="2">
    <source>
        <dbReference type="Pfam" id="PF13449"/>
    </source>
</evidence>
<feature type="signal peptide" evidence="1">
    <location>
        <begin position="1"/>
        <end position="31"/>
    </location>
</feature>
<keyword evidence="4" id="KW-1185">Reference proteome</keyword>
<dbReference type="PIRSF" id="PIRSF031900">
    <property type="entry name" value="UCP031900"/>
    <property type="match status" value="1"/>
</dbReference>
<dbReference type="InterPro" id="IPR014567">
    <property type="entry name" value="UCP031900"/>
</dbReference>
<evidence type="ECO:0000313" key="4">
    <source>
        <dbReference type="Proteomes" id="UP000219439"/>
    </source>
</evidence>
<dbReference type="RefSeq" id="WP_097155865.1">
    <property type="nucleotide sequence ID" value="NZ_OBEL01000009.1"/>
</dbReference>
<dbReference type="AlphaFoldDB" id="A0A285PJM6"/>
<dbReference type="Proteomes" id="UP000219439">
    <property type="component" value="Unassembled WGS sequence"/>
</dbReference>
<dbReference type="EMBL" id="OBEL01000009">
    <property type="protein sequence ID" value="SNZ21483.1"/>
    <property type="molecule type" value="Genomic_DNA"/>
</dbReference>
<accession>A0A285PJM6</accession>
<dbReference type="Pfam" id="PF13449">
    <property type="entry name" value="Phytase-like"/>
    <property type="match status" value="1"/>
</dbReference>
<name>A0A285PJM6_9HYPH</name>
<dbReference type="InterPro" id="IPR027372">
    <property type="entry name" value="Phytase-like_dom"/>
</dbReference>
<reference evidence="3 4" key="1">
    <citation type="submission" date="2017-09" db="EMBL/GenBank/DDBJ databases">
        <authorList>
            <person name="Ehlers B."/>
            <person name="Leendertz F.H."/>
        </authorList>
    </citation>
    <scope>NUCLEOTIDE SEQUENCE [LARGE SCALE GENOMIC DNA]</scope>
    <source>
        <strain evidence="3 4">DSM 18289</strain>
    </source>
</reference>
<evidence type="ECO:0000256" key="1">
    <source>
        <dbReference type="SAM" id="SignalP"/>
    </source>
</evidence>
<protein>
    <recommendedName>
        <fullName evidence="2">Phytase-like domain-containing protein</fullName>
    </recommendedName>
</protein>
<gene>
    <name evidence="3" type="ORF">SAMN06265368_4605</name>
</gene>
<feature type="chain" id="PRO_5012673570" description="Phytase-like domain-containing protein" evidence="1">
    <location>
        <begin position="32"/>
        <end position="334"/>
    </location>
</feature>
<proteinExistence type="predicted"/>
<keyword evidence="1" id="KW-0732">Signal</keyword>
<sequence length="334" mass="36655">MLKVRSLSARFLKSILSALMLCFGLVADTKATPFTIQSEVISHFDRLQPDRDIFGKLQFIGGLELTSPDNEAFGGLSGFSWQSADRFVAISDEGRYVSARLMLSGGRPIGIDQARMNKLPPVAKDKRYFKRDSEGLDIVGNRIWVSYEGSDRLAIYHPNSSGKLSLGKTLFPGKAIARLNKGNKGFESIAVGPDGSAHAGSVVILSENVTKKTVRGWILKQGVYHAFTMPQVDNLRPTDAAFLANGDLVIVERSFSFLGGLKIQLRRILAKNLLPGTISNIETLFRGDLRYELDNIEGLAVQSMPDGSSILTLISDDNFNSLQRTLLLQFSLAQ</sequence>
<evidence type="ECO:0000313" key="3">
    <source>
        <dbReference type="EMBL" id="SNZ21483.1"/>
    </source>
</evidence>
<organism evidence="3 4">
    <name type="scientific">Cohaesibacter gelatinilyticus</name>
    <dbReference type="NCBI Taxonomy" id="372072"/>
    <lineage>
        <taxon>Bacteria</taxon>
        <taxon>Pseudomonadati</taxon>
        <taxon>Pseudomonadota</taxon>
        <taxon>Alphaproteobacteria</taxon>
        <taxon>Hyphomicrobiales</taxon>
        <taxon>Cohaesibacteraceae</taxon>
    </lineage>
</organism>
<feature type="domain" description="Phytase-like" evidence="2">
    <location>
        <begin position="72"/>
        <end position="319"/>
    </location>
</feature>